<dbReference type="RefSeq" id="WP_093610792.1">
    <property type="nucleotide sequence ID" value="NZ_FNFF01000005.1"/>
</dbReference>
<gene>
    <name evidence="1" type="ORF">SAMN05421806_105434</name>
</gene>
<organism evidence="1 2">
    <name type="scientific">Streptomyces indicus</name>
    <dbReference type="NCBI Taxonomy" id="417292"/>
    <lineage>
        <taxon>Bacteria</taxon>
        <taxon>Bacillati</taxon>
        <taxon>Actinomycetota</taxon>
        <taxon>Actinomycetes</taxon>
        <taxon>Kitasatosporales</taxon>
        <taxon>Streptomycetaceae</taxon>
        <taxon>Streptomyces</taxon>
    </lineage>
</organism>
<evidence type="ECO:0000313" key="2">
    <source>
        <dbReference type="Proteomes" id="UP000199155"/>
    </source>
</evidence>
<dbReference type="AlphaFoldDB" id="A0A1G9AB16"/>
<keyword evidence="2" id="KW-1185">Reference proteome</keyword>
<protein>
    <submittedName>
        <fullName evidence="1">Uncharacterized protein</fullName>
    </submittedName>
</protein>
<dbReference type="EMBL" id="FNFF01000005">
    <property type="protein sequence ID" value="SDK23785.1"/>
    <property type="molecule type" value="Genomic_DNA"/>
</dbReference>
<name>A0A1G9AB16_9ACTN</name>
<proteinExistence type="predicted"/>
<sequence>MTIYSMHAHRGKTQILAMYQVDGGPVSSTVTSLGDSTLAAPIVDALNRISALATVPVSIHDCRDGRVAHYPTRHLSALTDEGSRAELLNGAHSLWYEYVCLELHHALMDLDDALADVPMPILIAINAELEKEARDLREALTEYAEAVPLPDSTMRRYWDHGRPFVTYGGGVDMLGHETREELDRLEEGLTSAERDQAVANLRVLVSAYARHSGDEATLEESGHSIFAEPYDSDDHFLTVNAPRPGKDGPDSWDIEISCWEPDDPEEEECSSATGRTVLRCTLPTTPSADEITDLLNQLQKEPTRLVQWAQTKAGATLAGTTFVVTRHHAD</sequence>
<accession>A0A1G9AB16</accession>
<evidence type="ECO:0000313" key="1">
    <source>
        <dbReference type="EMBL" id="SDK23785.1"/>
    </source>
</evidence>
<reference evidence="1 2" key="1">
    <citation type="submission" date="2016-10" db="EMBL/GenBank/DDBJ databases">
        <authorList>
            <person name="de Groot N.N."/>
        </authorList>
    </citation>
    <scope>NUCLEOTIDE SEQUENCE [LARGE SCALE GENOMIC DNA]</scope>
    <source>
        <strain evidence="1 2">CGMCC 4.5727</strain>
    </source>
</reference>
<dbReference type="Proteomes" id="UP000199155">
    <property type="component" value="Unassembled WGS sequence"/>
</dbReference>
<dbReference type="OrthoDB" id="3612780at2"/>